<dbReference type="Gene3D" id="3.40.630.10">
    <property type="entry name" value="Zn peptidases"/>
    <property type="match status" value="1"/>
</dbReference>
<accession>A0A2I0VI29</accession>
<dbReference type="GO" id="GO:0005783">
    <property type="term" value="C:endoplasmic reticulum"/>
    <property type="evidence" value="ECO:0007669"/>
    <property type="project" value="UniProtKB-SubCell"/>
</dbReference>
<feature type="compositionally biased region" description="Polar residues" evidence="4">
    <location>
        <begin position="393"/>
        <end position="406"/>
    </location>
</feature>
<dbReference type="AlphaFoldDB" id="A0A2I0VI29"/>
<feature type="compositionally biased region" description="Basic and acidic residues" evidence="4">
    <location>
        <begin position="356"/>
        <end position="369"/>
    </location>
</feature>
<protein>
    <recommendedName>
        <fullName evidence="6">Peptidase M28 domain-containing protein</fullName>
    </recommendedName>
</protein>
<evidence type="ECO:0000313" key="8">
    <source>
        <dbReference type="Proteomes" id="UP000233837"/>
    </source>
</evidence>
<gene>
    <name evidence="7" type="ORF">MA16_Dca026473</name>
</gene>
<dbReference type="Pfam" id="PF04389">
    <property type="entry name" value="Peptidase_M28"/>
    <property type="match status" value="1"/>
</dbReference>
<dbReference type="STRING" id="906689.A0A2I0VI29"/>
<sequence length="446" mass="49569">MLSGFLSYLIVPGRSKIVLDDPVQKSLQKPAVFNALIGLADLKIVPADPGRKIQFREEQRVNRPANWKSIDRQRNEAKTPQLPRFLPSNLLAASSFHSFFRRDFEISQRASYQIHQHRERQRGRAGGGREMSSWMKSGDARALKCLLALSLIYALMAFAAYIVVHMSYVRPLPDDANPARFSEGRALRHLRRLTVDIDGRQEGRPGLEEAAQYIKGELEAIKNRAGPEVEVDEALVSGSFNMTFLRHSISLAYRDHKNILLRIASNSSKDDDPSVLLNGHFDSPVGSAGAGDCGSCVASMLELARLVIDSNWIPPKPIIFLFNGAEELFLLLQSTKATENPPNSHGKQPSQEPEEAAAKTEEARTEPRHQGTGKPPSTENQQPIVETKEPRHGNNQLWTPRSQGTKIQELAAGNQGGSRGNQGAKARESKNHPRETNRQGEEEETK</sequence>
<evidence type="ECO:0000256" key="3">
    <source>
        <dbReference type="ARBA" id="ARBA00022824"/>
    </source>
</evidence>
<keyword evidence="5" id="KW-1133">Transmembrane helix</keyword>
<comment type="cofactor">
    <cofactor evidence="1">
        <name>Zn(2+)</name>
        <dbReference type="ChEBI" id="CHEBI:29105"/>
    </cofactor>
</comment>
<dbReference type="GO" id="GO:0008235">
    <property type="term" value="F:metalloexopeptidase activity"/>
    <property type="evidence" value="ECO:0007669"/>
    <property type="project" value="InterPro"/>
</dbReference>
<feature type="compositionally biased region" description="Polar residues" evidence="4">
    <location>
        <begin position="337"/>
        <end position="351"/>
    </location>
</feature>
<dbReference type="PANTHER" id="PTHR12147">
    <property type="entry name" value="METALLOPEPTIDASE M28 FAMILY MEMBER"/>
    <property type="match status" value="1"/>
</dbReference>
<evidence type="ECO:0000256" key="5">
    <source>
        <dbReference type="SAM" id="Phobius"/>
    </source>
</evidence>
<feature type="transmembrane region" description="Helical" evidence="5">
    <location>
        <begin position="145"/>
        <end position="164"/>
    </location>
</feature>
<keyword evidence="5" id="KW-0812">Transmembrane</keyword>
<feature type="compositionally biased region" description="Basic and acidic residues" evidence="4">
    <location>
        <begin position="425"/>
        <end position="446"/>
    </location>
</feature>
<evidence type="ECO:0000313" key="7">
    <source>
        <dbReference type="EMBL" id="PKU63067.1"/>
    </source>
</evidence>
<dbReference type="SUPFAM" id="SSF53187">
    <property type="entry name" value="Zn-dependent exopeptidases"/>
    <property type="match status" value="1"/>
</dbReference>
<reference evidence="7 8" key="2">
    <citation type="journal article" date="2017" name="Nature">
        <title>The Apostasia genome and the evolution of orchids.</title>
        <authorList>
            <person name="Zhang G.Q."/>
            <person name="Liu K.W."/>
            <person name="Li Z."/>
            <person name="Lohaus R."/>
            <person name="Hsiao Y.Y."/>
            <person name="Niu S.C."/>
            <person name="Wang J.Y."/>
            <person name="Lin Y.C."/>
            <person name="Xu Q."/>
            <person name="Chen L.J."/>
            <person name="Yoshida K."/>
            <person name="Fujiwara S."/>
            <person name="Wang Z.W."/>
            <person name="Zhang Y.Q."/>
            <person name="Mitsuda N."/>
            <person name="Wang M."/>
            <person name="Liu G.H."/>
            <person name="Pecoraro L."/>
            <person name="Huang H.X."/>
            <person name="Xiao X.J."/>
            <person name="Lin M."/>
            <person name="Wu X.Y."/>
            <person name="Wu W.L."/>
            <person name="Chen Y.Y."/>
            <person name="Chang S.B."/>
            <person name="Sakamoto S."/>
            <person name="Ohme-Takagi M."/>
            <person name="Yagi M."/>
            <person name="Zeng S.J."/>
            <person name="Shen C.Y."/>
            <person name="Yeh C.M."/>
            <person name="Luo Y.B."/>
            <person name="Tsai W.C."/>
            <person name="Van de Peer Y."/>
            <person name="Liu Z.J."/>
        </authorList>
    </citation>
    <scope>NUCLEOTIDE SEQUENCE [LARGE SCALE GENOMIC DNA]</scope>
    <source>
        <tissue evidence="7">The whole plant</tissue>
    </source>
</reference>
<feature type="compositionally biased region" description="Polar residues" evidence="4">
    <location>
        <begin position="375"/>
        <end position="384"/>
    </location>
</feature>
<dbReference type="PANTHER" id="PTHR12147:SF22">
    <property type="entry name" value="ENDOPLASMIC RETICULUM METALLOPEPTIDASE 1"/>
    <property type="match status" value="1"/>
</dbReference>
<dbReference type="Proteomes" id="UP000233837">
    <property type="component" value="Unassembled WGS sequence"/>
</dbReference>
<organism evidence="7 8">
    <name type="scientific">Dendrobium catenatum</name>
    <dbReference type="NCBI Taxonomy" id="906689"/>
    <lineage>
        <taxon>Eukaryota</taxon>
        <taxon>Viridiplantae</taxon>
        <taxon>Streptophyta</taxon>
        <taxon>Embryophyta</taxon>
        <taxon>Tracheophyta</taxon>
        <taxon>Spermatophyta</taxon>
        <taxon>Magnoliopsida</taxon>
        <taxon>Liliopsida</taxon>
        <taxon>Asparagales</taxon>
        <taxon>Orchidaceae</taxon>
        <taxon>Epidendroideae</taxon>
        <taxon>Malaxideae</taxon>
        <taxon>Dendrobiinae</taxon>
        <taxon>Dendrobium</taxon>
    </lineage>
</organism>
<name>A0A2I0VI29_9ASPA</name>
<proteinExistence type="predicted"/>
<keyword evidence="5" id="KW-0472">Membrane</keyword>
<evidence type="ECO:0000259" key="6">
    <source>
        <dbReference type="Pfam" id="PF04389"/>
    </source>
</evidence>
<dbReference type="GO" id="GO:0006508">
    <property type="term" value="P:proteolysis"/>
    <property type="evidence" value="ECO:0007669"/>
    <property type="project" value="InterPro"/>
</dbReference>
<evidence type="ECO:0000256" key="4">
    <source>
        <dbReference type="SAM" id="MobiDB-lite"/>
    </source>
</evidence>
<dbReference type="InterPro" id="IPR045175">
    <property type="entry name" value="M28_fam"/>
</dbReference>
<comment type="subcellular location">
    <subcellularLocation>
        <location evidence="2">Endoplasmic reticulum</location>
    </subcellularLocation>
</comment>
<keyword evidence="8" id="KW-1185">Reference proteome</keyword>
<dbReference type="EMBL" id="KZ503540">
    <property type="protein sequence ID" value="PKU63067.1"/>
    <property type="molecule type" value="Genomic_DNA"/>
</dbReference>
<feature type="region of interest" description="Disordered" evidence="4">
    <location>
        <begin position="337"/>
        <end position="446"/>
    </location>
</feature>
<dbReference type="InterPro" id="IPR007484">
    <property type="entry name" value="Peptidase_M28"/>
</dbReference>
<reference evidence="7 8" key="1">
    <citation type="journal article" date="2016" name="Sci. Rep.">
        <title>The Dendrobium catenatum Lindl. genome sequence provides insights into polysaccharide synthase, floral development and adaptive evolution.</title>
        <authorList>
            <person name="Zhang G.Q."/>
            <person name="Xu Q."/>
            <person name="Bian C."/>
            <person name="Tsai W.C."/>
            <person name="Yeh C.M."/>
            <person name="Liu K.W."/>
            <person name="Yoshida K."/>
            <person name="Zhang L.S."/>
            <person name="Chang S.B."/>
            <person name="Chen F."/>
            <person name="Shi Y."/>
            <person name="Su Y.Y."/>
            <person name="Zhang Y.Q."/>
            <person name="Chen L.J."/>
            <person name="Yin Y."/>
            <person name="Lin M."/>
            <person name="Huang H."/>
            <person name="Deng H."/>
            <person name="Wang Z.W."/>
            <person name="Zhu S.L."/>
            <person name="Zhao X."/>
            <person name="Deng C."/>
            <person name="Niu S.C."/>
            <person name="Huang J."/>
            <person name="Wang M."/>
            <person name="Liu G.H."/>
            <person name="Yang H.J."/>
            <person name="Xiao X.J."/>
            <person name="Hsiao Y.Y."/>
            <person name="Wu W.L."/>
            <person name="Chen Y.Y."/>
            <person name="Mitsuda N."/>
            <person name="Ohme-Takagi M."/>
            <person name="Luo Y.B."/>
            <person name="Van de Peer Y."/>
            <person name="Liu Z.J."/>
        </authorList>
    </citation>
    <scope>NUCLEOTIDE SEQUENCE [LARGE SCALE GENOMIC DNA]</scope>
    <source>
        <tissue evidence="7">The whole plant</tissue>
    </source>
</reference>
<evidence type="ECO:0000256" key="2">
    <source>
        <dbReference type="ARBA" id="ARBA00004240"/>
    </source>
</evidence>
<feature type="domain" description="Peptidase M28" evidence="6">
    <location>
        <begin position="258"/>
        <end position="331"/>
    </location>
</feature>
<keyword evidence="3" id="KW-0256">Endoplasmic reticulum</keyword>
<evidence type="ECO:0000256" key="1">
    <source>
        <dbReference type="ARBA" id="ARBA00001947"/>
    </source>
</evidence>